<dbReference type="PANTHER" id="PTHR47506:SF1">
    <property type="entry name" value="HTH-TYPE TRANSCRIPTIONAL REGULATOR YJDC"/>
    <property type="match status" value="1"/>
</dbReference>
<dbReference type="InterPro" id="IPR036271">
    <property type="entry name" value="Tet_transcr_reg_TetR-rel_C_sf"/>
</dbReference>
<dbReference type="Proteomes" id="UP000034883">
    <property type="component" value="Chromosome"/>
</dbReference>
<keyword evidence="7" id="KW-1185">Reference proteome</keyword>
<evidence type="ECO:0000256" key="4">
    <source>
        <dbReference type="PROSITE-ProRule" id="PRU00335"/>
    </source>
</evidence>
<dbReference type="Gene3D" id="1.10.10.60">
    <property type="entry name" value="Homeodomain-like"/>
    <property type="match status" value="1"/>
</dbReference>
<reference evidence="6 7" key="1">
    <citation type="submission" date="2015-03" db="EMBL/GenBank/DDBJ databases">
        <title>Genome assembly of Sandaracinus amylolyticus DSM 53668.</title>
        <authorList>
            <person name="Sharma G."/>
            <person name="Subramanian S."/>
        </authorList>
    </citation>
    <scope>NUCLEOTIDE SEQUENCE [LARGE SCALE GENOMIC DNA]</scope>
    <source>
        <strain evidence="6 7">DSM 53668</strain>
    </source>
</reference>
<dbReference type="SUPFAM" id="SSF46689">
    <property type="entry name" value="Homeodomain-like"/>
    <property type="match status" value="1"/>
</dbReference>
<dbReference type="SUPFAM" id="SSF48498">
    <property type="entry name" value="Tetracyclin repressor-like, C-terminal domain"/>
    <property type="match status" value="1"/>
</dbReference>
<keyword evidence="3" id="KW-0804">Transcription</keyword>
<name>A0A0F6YJD5_9BACT</name>
<dbReference type="InterPro" id="IPR009057">
    <property type="entry name" value="Homeodomain-like_sf"/>
</dbReference>
<dbReference type="RefSeq" id="WP_053234924.1">
    <property type="nucleotide sequence ID" value="NZ_CP011125.1"/>
</dbReference>
<gene>
    <name evidence="6" type="ORF">DB32_004844</name>
</gene>
<dbReference type="Pfam" id="PF16925">
    <property type="entry name" value="TetR_C_13"/>
    <property type="match status" value="1"/>
</dbReference>
<evidence type="ECO:0000256" key="2">
    <source>
        <dbReference type="ARBA" id="ARBA00023125"/>
    </source>
</evidence>
<dbReference type="OrthoDB" id="270177at2"/>
<evidence type="ECO:0000256" key="3">
    <source>
        <dbReference type="ARBA" id="ARBA00023163"/>
    </source>
</evidence>
<dbReference type="PANTHER" id="PTHR47506">
    <property type="entry name" value="TRANSCRIPTIONAL REGULATORY PROTEIN"/>
    <property type="match status" value="1"/>
</dbReference>
<accession>A0A0F6YJD5</accession>
<dbReference type="PROSITE" id="PS50977">
    <property type="entry name" value="HTH_TETR_2"/>
    <property type="match status" value="1"/>
</dbReference>
<dbReference type="InterPro" id="IPR001647">
    <property type="entry name" value="HTH_TetR"/>
</dbReference>
<evidence type="ECO:0000256" key="1">
    <source>
        <dbReference type="ARBA" id="ARBA00023015"/>
    </source>
</evidence>
<evidence type="ECO:0000313" key="6">
    <source>
        <dbReference type="EMBL" id="AKF07695.1"/>
    </source>
</evidence>
<dbReference type="STRING" id="927083.DB32_004844"/>
<organism evidence="6 7">
    <name type="scientific">Sandaracinus amylolyticus</name>
    <dbReference type="NCBI Taxonomy" id="927083"/>
    <lineage>
        <taxon>Bacteria</taxon>
        <taxon>Pseudomonadati</taxon>
        <taxon>Myxococcota</taxon>
        <taxon>Polyangia</taxon>
        <taxon>Polyangiales</taxon>
        <taxon>Sandaracinaceae</taxon>
        <taxon>Sandaracinus</taxon>
    </lineage>
</organism>
<dbReference type="InterPro" id="IPR011075">
    <property type="entry name" value="TetR_C"/>
</dbReference>
<keyword evidence="2 4" id="KW-0238">DNA-binding</keyword>
<dbReference type="GO" id="GO:0003677">
    <property type="term" value="F:DNA binding"/>
    <property type="evidence" value="ECO:0007669"/>
    <property type="project" value="UniProtKB-UniRule"/>
</dbReference>
<keyword evidence="1" id="KW-0805">Transcription regulation</keyword>
<evidence type="ECO:0000313" key="7">
    <source>
        <dbReference type="Proteomes" id="UP000034883"/>
    </source>
</evidence>
<evidence type="ECO:0000259" key="5">
    <source>
        <dbReference type="PROSITE" id="PS50977"/>
    </source>
</evidence>
<feature type="DNA-binding region" description="H-T-H motif" evidence="4">
    <location>
        <begin position="29"/>
        <end position="48"/>
    </location>
</feature>
<dbReference type="Pfam" id="PF00440">
    <property type="entry name" value="TetR_N"/>
    <property type="match status" value="1"/>
</dbReference>
<dbReference type="KEGG" id="samy:DB32_004844"/>
<dbReference type="AlphaFoldDB" id="A0A0F6YJD5"/>
<dbReference type="EMBL" id="CP011125">
    <property type="protein sequence ID" value="AKF07695.1"/>
    <property type="molecule type" value="Genomic_DNA"/>
</dbReference>
<sequence length="193" mass="21132">MPRPRAFDVDEATDRALELFWTRGFEGATLDQLTTAMGINRPSLYATFGSKEGLFQRALERYVAGPAAPVLAAIEAETARDAAFRMMRFYSDAVGIAGRPRGCLLVQGALVCNDANVGIRDVLSAKRQATLALLTKRFERAKREGELPKDASAADLARYVWSVCQGLAVQSMDGATREQLRRVVDLAMQAFPC</sequence>
<feature type="domain" description="HTH tetR-type" evidence="5">
    <location>
        <begin position="6"/>
        <end position="66"/>
    </location>
</feature>
<dbReference type="Gene3D" id="1.10.357.10">
    <property type="entry name" value="Tetracycline Repressor, domain 2"/>
    <property type="match status" value="1"/>
</dbReference>
<protein>
    <submittedName>
        <fullName evidence="6">Transcriptional regulator, TetR family protein</fullName>
    </submittedName>
</protein>
<proteinExistence type="predicted"/>